<dbReference type="PANTHER" id="PTHR24050">
    <property type="entry name" value="PA14 DOMAIN-CONTAINING PROTEIN"/>
    <property type="match status" value="1"/>
</dbReference>
<dbReference type="AlphaFoldDB" id="A0A8X6Y5I4"/>
<dbReference type="SMART" id="SM00181">
    <property type="entry name" value="EGF"/>
    <property type="match status" value="2"/>
</dbReference>
<dbReference type="InterPro" id="IPR001881">
    <property type="entry name" value="EGF-like_Ca-bd_dom"/>
</dbReference>
<protein>
    <submittedName>
        <fullName evidence="7">Epidermal growth factor-like protein 8</fullName>
    </submittedName>
</protein>
<keyword evidence="3" id="KW-0677">Repeat</keyword>
<evidence type="ECO:0000256" key="5">
    <source>
        <dbReference type="PROSITE-ProRule" id="PRU00076"/>
    </source>
</evidence>
<dbReference type="GO" id="GO:0005509">
    <property type="term" value="F:calcium ion binding"/>
    <property type="evidence" value="ECO:0007669"/>
    <property type="project" value="InterPro"/>
</dbReference>
<dbReference type="FunFam" id="2.10.25.10:FF:000010">
    <property type="entry name" value="Pro-epidermal growth factor"/>
    <property type="match status" value="1"/>
</dbReference>
<dbReference type="PROSITE" id="PS01187">
    <property type="entry name" value="EGF_CA"/>
    <property type="match status" value="1"/>
</dbReference>
<evidence type="ECO:0000256" key="4">
    <source>
        <dbReference type="ARBA" id="ARBA00023157"/>
    </source>
</evidence>
<accession>A0A8X6Y5I4</accession>
<dbReference type="SMART" id="SM00179">
    <property type="entry name" value="EGF_CA"/>
    <property type="match status" value="1"/>
</dbReference>
<evidence type="ECO:0000313" key="7">
    <source>
        <dbReference type="EMBL" id="GFY66053.1"/>
    </source>
</evidence>
<dbReference type="PROSITE" id="PS00010">
    <property type="entry name" value="ASX_HYDROXYL"/>
    <property type="match status" value="1"/>
</dbReference>
<dbReference type="InterPro" id="IPR052235">
    <property type="entry name" value="Nephronectin_domain"/>
</dbReference>
<dbReference type="EMBL" id="BMAV01015810">
    <property type="protein sequence ID" value="GFY66053.1"/>
    <property type="molecule type" value="Genomic_DNA"/>
</dbReference>
<comment type="caution">
    <text evidence="5">Lacks conserved residue(s) required for the propagation of feature annotation.</text>
</comment>
<dbReference type="Pfam" id="PF07645">
    <property type="entry name" value="EGF_CA"/>
    <property type="match status" value="1"/>
</dbReference>
<evidence type="ECO:0000256" key="1">
    <source>
        <dbReference type="ARBA" id="ARBA00022536"/>
    </source>
</evidence>
<dbReference type="PROSITE" id="PS01186">
    <property type="entry name" value="EGF_2"/>
    <property type="match status" value="2"/>
</dbReference>
<organism evidence="7 8">
    <name type="scientific">Trichonephila inaurata madagascariensis</name>
    <dbReference type="NCBI Taxonomy" id="2747483"/>
    <lineage>
        <taxon>Eukaryota</taxon>
        <taxon>Metazoa</taxon>
        <taxon>Ecdysozoa</taxon>
        <taxon>Arthropoda</taxon>
        <taxon>Chelicerata</taxon>
        <taxon>Arachnida</taxon>
        <taxon>Araneae</taxon>
        <taxon>Araneomorphae</taxon>
        <taxon>Entelegynae</taxon>
        <taxon>Araneoidea</taxon>
        <taxon>Nephilidae</taxon>
        <taxon>Trichonephila</taxon>
        <taxon>Trichonephila inaurata</taxon>
    </lineage>
</organism>
<dbReference type="PROSITE" id="PS50026">
    <property type="entry name" value="EGF_3"/>
    <property type="match status" value="2"/>
</dbReference>
<gene>
    <name evidence="7" type="primary">Egfl8</name>
    <name evidence="7" type="ORF">TNIN_393981</name>
</gene>
<keyword evidence="1 5" id="KW-0245">EGF-like domain</keyword>
<evidence type="ECO:0000256" key="2">
    <source>
        <dbReference type="ARBA" id="ARBA00022729"/>
    </source>
</evidence>
<dbReference type="PANTHER" id="PTHR24050:SF28">
    <property type="entry name" value="UROMODULIN-LIKE"/>
    <property type="match status" value="1"/>
</dbReference>
<evidence type="ECO:0000259" key="6">
    <source>
        <dbReference type="PROSITE" id="PS50026"/>
    </source>
</evidence>
<dbReference type="PROSITE" id="PS00022">
    <property type="entry name" value="EGF_1"/>
    <property type="match status" value="1"/>
</dbReference>
<dbReference type="InterPro" id="IPR000742">
    <property type="entry name" value="EGF"/>
</dbReference>
<dbReference type="SUPFAM" id="SSF57196">
    <property type="entry name" value="EGF/Laminin"/>
    <property type="match status" value="2"/>
</dbReference>
<keyword evidence="2" id="KW-0732">Signal</keyword>
<evidence type="ECO:0000313" key="8">
    <source>
        <dbReference type="Proteomes" id="UP000886998"/>
    </source>
</evidence>
<dbReference type="InterPro" id="IPR018097">
    <property type="entry name" value="EGF_Ca-bd_CS"/>
</dbReference>
<feature type="disulfide bond" evidence="5">
    <location>
        <begin position="30"/>
        <end position="40"/>
    </location>
</feature>
<reference evidence="7" key="1">
    <citation type="submission" date="2020-08" db="EMBL/GenBank/DDBJ databases">
        <title>Multicomponent nature underlies the extraordinary mechanical properties of spider dragline silk.</title>
        <authorList>
            <person name="Kono N."/>
            <person name="Nakamura H."/>
            <person name="Mori M."/>
            <person name="Yoshida Y."/>
            <person name="Ohtoshi R."/>
            <person name="Malay A.D."/>
            <person name="Moran D.A.P."/>
            <person name="Tomita M."/>
            <person name="Numata K."/>
            <person name="Arakawa K."/>
        </authorList>
    </citation>
    <scope>NUCLEOTIDE SEQUENCE</scope>
</reference>
<keyword evidence="4 5" id="KW-1015">Disulfide bond</keyword>
<name>A0A8X6Y5I4_9ARAC</name>
<feature type="domain" description="EGF-like" evidence="6">
    <location>
        <begin position="60"/>
        <end position="100"/>
    </location>
</feature>
<evidence type="ECO:0000256" key="3">
    <source>
        <dbReference type="ARBA" id="ARBA00022737"/>
    </source>
</evidence>
<feature type="disulfide bond" evidence="5">
    <location>
        <begin position="48"/>
        <end position="57"/>
    </location>
</feature>
<dbReference type="Proteomes" id="UP000886998">
    <property type="component" value="Unassembled WGS sequence"/>
</dbReference>
<comment type="caution">
    <text evidence="7">The sequence shown here is derived from an EMBL/GenBank/DDBJ whole genome shotgun (WGS) entry which is preliminary data.</text>
</comment>
<dbReference type="InterPro" id="IPR049883">
    <property type="entry name" value="NOTCH1_EGF-like"/>
</dbReference>
<dbReference type="OrthoDB" id="6418871at2759"/>
<feature type="domain" description="EGF-like" evidence="6">
    <location>
        <begin position="26"/>
        <end position="58"/>
    </location>
</feature>
<sequence>MENAQYRLGSKKFTSYGSKWWSLRLGLAICRGECQNGGTCTKPEHCSCTAGWTGKTCSADIDECAKREDNCDHDCINTPGSFRCACKDGYVLQEDGKTCEKRNTTRTERELDSELLKKMETMQKRIESLEEWQRQVLSQDAGDQRDDRINSLSEQIAILEERLEECSCNKRDTIQFPAAQK</sequence>
<dbReference type="InterPro" id="IPR000152">
    <property type="entry name" value="EGF-type_Asp/Asn_hydroxyl_site"/>
</dbReference>
<keyword evidence="8" id="KW-1185">Reference proteome</keyword>
<proteinExistence type="predicted"/>
<dbReference type="Gene3D" id="2.10.25.10">
    <property type="entry name" value="Laminin"/>
    <property type="match status" value="2"/>
</dbReference>